<gene>
    <name evidence="2" type="ORF">HAX54_006680</name>
</gene>
<dbReference type="Proteomes" id="UP000823775">
    <property type="component" value="Unassembled WGS sequence"/>
</dbReference>
<comment type="caution">
    <text evidence="2">The sequence shown here is derived from an EMBL/GenBank/DDBJ whole genome shotgun (WGS) entry which is preliminary data.</text>
</comment>
<protein>
    <submittedName>
        <fullName evidence="2">Uncharacterized protein</fullName>
    </submittedName>
</protein>
<evidence type="ECO:0000313" key="2">
    <source>
        <dbReference type="EMBL" id="MCE3216488.1"/>
    </source>
</evidence>
<keyword evidence="3" id="KW-1185">Reference proteome</keyword>
<proteinExistence type="predicted"/>
<feature type="region of interest" description="Disordered" evidence="1">
    <location>
        <begin position="72"/>
        <end position="136"/>
    </location>
</feature>
<reference evidence="2 3" key="1">
    <citation type="journal article" date="2021" name="BMC Genomics">
        <title>Datura genome reveals duplications of psychoactive alkaloid biosynthetic genes and high mutation rate following tissue culture.</title>
        <authorList>
            <person name="Rajewski A."/>
            <person name="Carter-House D."/>
            <person name="Stajich J."/>
            <person name="Litt A."/>
        </authorList>
    </citation>
    <scope>NUCLEOTIDE SEQUENCE [LARGE SCALE GENOMIC DNA]</scope>
    <source>
        <strain evidence="2">AR-01</strain>
    </source>
</reference>
<organism evidence="2 3">
    <name type="scientific">Datura stramonium</name>
    <name type="common">Jimsonweed</name>
    <name type="synonym">Common thornapple</name>
    <dbReference type="NCBI Taxonomy" id="4076"/>
    <lineage>
        <taxon>Eukaryota</taxon>
        <taxon>Viridiplantae</taxon>
        <taxon>Streptophyta</taxon>
        <taxon>Embryophyta</taxon>
        <taxon>Tracheophyta</taxon>
        <taxon>Spermatophyta</taxon>
        <taxon>Magnoliopsida</taxon>
        <taxon>eudicotyledons</taxon>
        <taxon>Gunneridae</taxon>
        <taxon>Pentapetalae</taxon>
        <taxon>asterids</taxon>
        <taxon>lamiids</taxon>
        <taxon>Solanales</taxon>
        <taxon>Solanaceae</taxon>
        <taxon>Solanoideae</taxon>
        <taxon>Datureae</taxon>
        <taxon>Datura</taxon>
    </lineage>
</organism>
<feature type="region of interest" description="Disordered" evidence="1">
    <location>
        <begin position="179"/>
        <end position="220"/>
    </location>
</feature>
<feature type="compositionally biased region" description="Basic and acidic residues" evidence="1">
    <location>
        <begin position="98"/>
        <end position="112"/>
    </location>
</feature>
<feature type="compositionally biased region" description="Polar residues" evidence="1">
    <location>
        <begin position="82"/>
        <end position="91"/>
    </location>
</feature>
<evidence type="ECO:0000256" key="1">
    <source>
        <dbReference type="SAM" id="MobiDB-lite"/>
    </source>
</evidence>
<dbReference type="EMBL" id="JACEIK010013387">
    <property type="protein sequence ID" value="MCE3216488.1"/>
    <property type="molecule type" value="Genomic_DNA"/>
</dbReference>
<evidence type="ECO:0000313" key="3">
    <source>
        <dbReference type="Proteomes" id="UP000823775"/>
    </source>
</evidence>
<sequence>MVTINKTRSSCVKAKLLVDIKANLPEHVRMDIEDEQTEAIRIEKVEIQYDYLPKYYKEWYIREGKGQKAIASEGKKKEESQRINSQPQRSGYESVGRIIREENTREGEKENQDTEVQGEGKTPIRPELSTSEEKEVEVAHISTSECSATLGDKPEKELEDLESYKANSPNKTLHEIVSGSRIKKEKGTSQIHSSRMGTEVDINSEVGTYPNTKGSKKIKVGTTGDQIPMRILPKRGLKPIVK</sequence>
<name>A0ABS8WZ41_DATST</name>
<accession>A0ABS8WZ41</accession>